<reference evidence="1 2" key="1">
    <citation type="journal article" date="2018" name="Front. Plant Sci.">
        <title>Red Clover (Trifolium pratense) and Zigzag Clover (T. medium) - A Picture of Genomic Similarities and Differences.</title>
        <authorList>
            <person name="Dluhosova J."/>
            <person name="Istvanek J."/>
            <person name="Nedelnik J."/>
            <person name="Repkova J."/>
        </authorList>
    </citation>
    <scope>NUCLEOTIDE SEQUENCE [LARGE SCALE GENOMIC DNA]</scope>
    <source>
        <strain evidence="2">cv. 10/8</strain>
        <tissue evidence="1">Leaf</tissue>
    </source>
</reference>
<dbReference type="AlphaFoldDB" id="A0A392TN22"/>
<dbReference type="EMBL" id="LXQA010601575">
    <property type="protein sequence ID" value="MCI61540.1"/>
    <property type="molecule type" value="Genomic_DNA"/>
</dbReference>
<evidence type="ECO:0000313" key="1">
    <source>
        <dbReference type="EMBL" id="MCI61540.1"/>
    </source>
</evidence>
<keyword evidence="2" id="KW-1185">Reference proteome</keyword>
<proteinExistence type="predicted"/>
<comment type="caution">
    <text evidence="1">The sequence shown here is derived from an EMBL/GenBank/DDBJ whole genome shotgun (WGS) entry which is preliminary data.</text>
</comment>
<organism evidence="1 2">
    <name type="scientific">Trifolium medium</name>
    <dbReference type="NCBI Taxonomy" id="97028"/>
    <lineage>
        <taxon>Eukaryota</taxon>
        <taxon>Viridiplantae</taxon>
        <taxon>Streptophyta</taxon>
        <taxon>Embryophyta</taxon>
        <taxon>Tracheophyta</taxon>
        <taxon>Spermatophyta</taxon>
        <taxon>Magnoliopsida</taxon>
        <taxon>eudicotyledons</taxon>
        <taxon>Gunneridae</taxon>
        <taxon>Pentapetalae</taxon>
        <taxon>rosids</taxon>
        <taxon>fabids</taxon>
        <taxon>Fabales</taxon>
        <taxon>Fabaceae</taxon>
        <taxon>Papilionoideae</taxon>
        <taxon>50 kb inversion clade</taxon>
        <taxon>NPAAA clade</taxon>
        <taxon>Hologalegina</taxon>
        <taxon>IRL clade</taxon>
        <taxon>Trifolieae</taxon>
        <taxon>Trifolium</taxon>
    </lineage>
</organism>
<sequence length="65" mass="7319">HHHRFKGKVEICCGCLENLKQFFLGCFCPWRGAQELWRGAQAKLQEAGFGSGHCAARSPGWCNVR</sequence>
<evidence type="ECO:0000313" key="2">
    <source>
        <dbReference type="Proteomes" id="UP000265520"/>
    </source>
</evidence>
<protein>
    <submittedName>
        <fullName evidence="1">Uncharacterized protein</fullName>
    </submittedName>
</protein>
<name>A0A392TN22_9FABA</name>
<dbReference type="Proteomes" id="UP000265520">
    <property type="component" value="Unassembled WGS sequence"/>
</dbReference>
<accession>A0A392TN22</accession>
<feature type="non-terminal residue" evidence="1">
    <location>
        <position position="1"/>
    </location>
</feature>